<gene>
    <name evidence="1" type="ORF">NPIL_452501</name>
</gene>
<evidence type="ECO:0000313" key="1">
    <source>
        <dbReference type="EMBL" id="GFT64150.1"/>
    </source>
</evidence>
<evidence type="ECO:0000313" key="2">
    <source>
        <dbReference type="Proteomes" id="UP000887013"/>
    </source>
</evidence>
<dbReference type="Proteomes" id="UP000887013">
    <property type="component" value="Unassembled WGS sequence"/>
</dbReference>
<comment type="caution">
    <text evidence="1">The sequence shown here is derived from an EMBL/GenBank/DDBJ whole genome shotgun (WGS) entry which is preliminary data.</text>
</comment>
<reference evidence="1" key="1">
    <citation type="submission" date="2020-08" db="EMBL/GenBank/DDBJ databases">
        <title>Multicomponent nature underlies the extraordinary mechanical properties of spider dragline silk.</title>
        <authorList>
            <person name="Kono N."/>
            <person name="Nakamura H."/>
            <person name="Mori M."/>
            <person name="Yoshida Y."/>
            <person name="Ohtoshi R."/>
            <person name="Malay A.D."/>
            <person name="Moran D.A.P."/>
            <person name="Tomita M."/>
            <person name="Numata K."/>
            <person name="Arakawa K."/>
        </authorList>
    </citation>
    <scope>NUCLEOTIDE SEQUENCE</scope>
</reference>
<organism evidence="1 2">
    <name type="scientific">Nephila pilipes</name>
    <name type="common">Giant wood spider</name>
    <name type="synonym">Nephila maculata</name>
    <dbReference type="NCBI Taxonomy" id="299642"/>
    <lineage>
        <taxon>Eukaryota</taxon>
        <taxon>Metazoa</taxon>
        <taxon>Ecdysozoa</taxon>
        <taxon>Arthropoda</taxon>
        <taxon>Chelicerata</taxon>
        <taxon>Arachnida</taxon>
        <taxon>Araneae</taxon>
        <taxon>Araneomorphae</taxon>
        <taxon>Entelegynae</taxon>
        <taxon>Araneoidea</taxon>
        <taxon>Nephilidae</taxon>
        <taxon>Nephila</taxon>
    </lineage>
</organism>
<dbReference type="EMBL" id="BMAW01019586">
    <property type="protein sequence ID" value="GFT64150.1"/>
    <property type="molecule type" value="Genomic_DNA"/>
</dbReference>
<accession>A0A8X6PGU0</accession>
<sequence>MLILDRETGLEVFNFSYVMNLTGSITSSDKSDEEFYADYFRNIVEDRVSKRRKRSNNKGECNGILKGGDEMFEKQMEKRYQVCYDVGMPKERN</sequence>
<dbReference type="AlphaFoldDB" id="A0A8X6PGU0"/>
<name>A0A8X6PGU0_NEPPI</name>
<protein>
    <submittedName>
        <fullName evidence="1">Uncharacterized protein</fullName>
    </submittedName>
</protein>
<proteinExistence type="predicted"/>
<keyword evidence="2" id="KW-1185">Reference proteome</keyword>